<protein>
    <submittedName>
        <fullName evidence="2">Uncharacterized protein</fullName>
    </submittedName>
</protein>
<keyword evidence="3" id="KW-1185">Reference proteome</keyword>
<sequence>MVERLNGPYQGDPWDRQPGESDRQFARFNDYLEMEPGKRSFAAVAEKYGLDRSTVADAAEKYRWRERVAQWDGHRTRERRAAIMQQEISLAERQMMLATAATAVLSHSVRQHIDRKTVLDPKDMPGWARMVEVFRRMALDKPDQVIELTGADRGPIQVEEFKDLSPEQVRDRAAEMARSVLRVVEGGKAS</sequence>
<accession>A0ABU0ENC6</accession>
<reference evidence="2 3" key="1">
    <citation type="submission" date="2023-07" db="EMBL/GenBank/DDBJ databases">
        <title>Sequencing the genomes of 1000 actinobacteria strains.</title>
        <authorList>
            <person name="Klenk H.-P."/>
        </authorList>
    </citation>
    <scope>NUCLEOTIDE SEQUENCE [LARGE SCALE GENOMIC DNA]</scope>
    <source>
        <strain evidence="2 3">DSM 45805</strain>
    </source>
</reference>
<dbReference type="EMBL" id="JAUSUT010000001">
    <property type="protein sequence ID" value="MDQ0376506.1"/>
    <property type="molecule type" value="Genomic_DNA"/>
</dbReference>
<proteinExistence type="predicted"/>
<feature type="region of interest" description="Disordered" evidence="1">
    <location>
        <begin position="1"/>
        <end position="20"/>
    </location>
</feature>
<evidence type="ECO:0000313" key="3">
    <source>
        <dbReference type="Proteomes" id="UP001229651"/>
    </source>
</evidence>
<dbReference type="Proteomes" id="UP001229651">
    <property type="component" value="Unassembled WGS sequence"/>
</dbReference>
<name>A0ABU0ENC6_9PSEU</name>
<evidence type="ECO:0000313" key="2">
    <source>
        <dbReference type="EMBL" id="MDQ0376506.1"/>
    </source>
</evidence>
<evidence type="ECO:0000256" key="1">
    <source>
        <dbReference type="SAM" id="MobiDB-lite"/>
    </source>
</evidence>
<comment type="caution">
    <text evidence="2">The sequence shown here is derived from an EMBL/GenBank/DDBJ whole genome shotgun (WGS) entry which is preliminary data.</text>
</comment>
<organism evidence="2 3">
    <name type="scientific">Amycolatopsis thermophila</name>
    <dbReference type="NCBI Taxonomy" id="206084"/>
    <lineage>
        <taxon>Bacteria</taxon>
        <taxon>Bacillati</taxon>
        <taxon>Actinomycetota</taxon>
        <taxon>Actinomycetes</taxon>
        <taxon>Pseudonocardiales</taxon>
        <taxon>Pseudonocardiaceae</taxon>
        <taxon>Amycolatopsis</taxon>
    </lineage>
</organism>
<dbReference type="RefSeq" id="WP_306988393.1">
    <property type="nucleotide sequence ID" value="NZ_JAUSUT010000001.1"/>
</dbReference>
<gene>
    <name evidence="2" type="ORF">FB470_000500</name>
</gene>